<dbReference type="InterPro" id="IPR036388">
    <property type="entry name" value="WH-like_DNA-bd_sf"/>
</dbReference>
<dbReference type="InterPro" id="IPR000847">
    <property type="entry name" value="LysR_HTH_N"/>
</dbReference>
<dbReference type="AlphaFoldDB" id="G5IEH1"/>
<dbReference type="Proteomes" id="UP000005384">
    <property type="component" value="Unassembled WGS sequence"/>
</dbReference>
<evidence type="ECO:0000259" key="5">
    <source>
        <dbReference type="PROSITE" id="PS50931"/>
    </source>
</evidence>
<evidence type="ECO:0000256" key="3">
    <source>
        <dbReference type="ARBA" id="ARBA00023125"/>
    </source>
</evidence>
<accession>G5IEH1</accession>
<dbReference type="FunFam" id="1.10.10.10:FF:000001">
    <property type="entry name" value="LysR family transcriptional regulator"/>
    <property type="match status" value="1"/>
</dbReference>
<dbReference type="PANTHER" id="PTHR30346:SF0">
    <property type="entry name" value="HCA OPERON TRANSCRIPTIONAL ACTIVATOR HCAR"/>
    <property type="match status" value="1"/>
</dbReference>
<name>G5IEH1_9FIRM</name>
<reference evidence="6 7" key="1">
    <citation type="submission" date="2011-08" db="EMBL/GenBank/DDBJ databases">
        <title>The Genome Sequence of Clostridium hathewayi WAL-18680.</title>
        <authorList>
            <consortium name="The Broad Institute Genome Sequencing Platform"/>
            <person name="Earl A."/>
            <person name="Ward D."/>
            <person name="Feldgarden M."/>
            <person name="Gevers D."/>
            <person name="Finegold S.M."/>
            <person name="Summanen P.H."/>
            <person name="Molitoris D.R."/>
            <person name="Song M."/>
            <person name="Daigneault M."/>
            <person name="Allen-Vercoe E."/>
            <person name="Young S.K."/>
            <person name="Zeng Q."/>
            <person name="Gargeya S."/>
            <person name="Fitzgerald M."/>
            <person name="Haas B."/>
            <person name="Abouelleil A."/>
            <person name="Alvarado L."/>
            <person name="Arachchi H.M."/>
            <person name="Berlin A."/>
            <person name="Brown A."/>
            <person name="Chapman S.B."/>
            <person name="Chen Z."/>
            <person name="Dunbar C."/>
            <person name="Freedman E."/>
            <person name="Gearin G."/>
            <person name="Gellesch M."/>
            <person name="Goldberg J."/>
            <person name="Griggs A."/>
            <person name="Gujja S."/>
            <person name="Heiman D."/>
            <person name="Howarth C."/>
            <person name="Larson L."/>
            <person name="Lui A."/>
            <person name="MacDonald P.J.P."/>
            <person name="Montmayeur A."/>
            <person name="Murphy C."/>
            <person name="Neiman D."/>
            <person name="Pearson M."/>
            <person name="Priest M."/>
            <person name="Roberts A."/>
            <person name="Saif S."/>
            <person name="Shea T."/>
            <person name="Shenoy N."/>
            <person name="Sisk P."/>
            <person name="Stolte C."/>
            <person name="Sykes S."/>
            <person name="Wortman J."/>
            <person name="Nusbaum C."/>
            <person name="Birren B."/>
        </authorList>
    </citation>
    <scope>NUCLEOTIDE SEQUENCE [LARGE SCALE GENOMIC DNA]</scope>
    <source>
        <strain evidence="6 7">WAL-18680</strain>
    </source>
</reference>
<keyword evidence="3" id="KW-0238">DNA-binding</keyword>
<keyword evidence="4" id="KW-0804">Transcription</keyword>
<dbReference type="Pfam" id="PF03466">
    <property type="entry name" value="LysR_substrate"/>
    <property type="match status" value="1"/>
</dbReference>
<keyword evidence="7" id="KW-1185">Reference proteome</keyword>
<dbReference type="SUPFAM" id="SSF46785">
    <property type="entry name" value="Winged helix' DNA-binding domain"/>
    <property type="match status" value="1"/>
</dbReference>
<dbReference type="GO" id="GO:0003700">
    <property type="term" value="F:DNA-binding transcription factor activity"/>
    <property type="evidence" value="ECO:0007669"/>
    <property type="project" value="InterPro"/>
</dbReference>
<gene>
    <name evidence="6" type="ORF">HMPREF9473_01898</name>
</gene>
<sequence length="327" mass="38136">MNLQHLEYFFAIADNKSVSKAAEKLHVSQPSLSRVIRNMEEEMGTKLFIRTAKGMELTKEGEALYGEGKRALDILNNARISINTRTRKHSDISIYSTMERSPLAAIKEFKRFNPDVAIGYHLMKYDYEQFTFPCERTRENTFCLVPETAVPPSGEEFEYARFQKAEAVLIVPSTHWLAERKEARLEELAGEHLILPAKNSLFRSWAEDMFRQSGFQPLVEPEEICEAPMERIDKLGMEIANIFYQHDVPLDLNTGIYNAEFRHGIMMKHNIVSLVFVNGRTRWREGTCRVKLTDPGTERYSYMIWSKQIPFSDTMDKFLRFIRNYYD</sequence>
<comment type="caution">
    <text evidence="6">The sequence shown here is derived from an EMBL/GenBank/DDBJ whole genome shotgun (WGS) entry which is preliminary data.</text>
</comment>
<evidence type="ECO:0000256" key="4">
    <source>
        <dbReference type="ARBA" id="ARBA00023163"/>
    </source>
</evidence>
<dbReference type="GO" id="GO:0032993">
    <property type="term" value="C:protein-DNA complex"/>
    <property type="evidence" value="ECO:0007669"/>
    <property type="project" value="TreeGrafter"/>
</dbReference>
<keyword evidence="2" id="KW-0805">Transcription regulation</keyword>
<dbReference type="HOGENOM" id="CLU_849344_0_0_9"/>
<dbReference type="EMBL" id="ADLN01000035">
    <property type="protein sequence ID" value="EHI60120.1"/>
    <property type="molecule type" value="Genomic_DNA"/>
</dbReference>
<dbReference type="RefSeq" id="WP_006779878.1">
    <property type="nucleotide sequence ID" value="NZ_CP040506.1"/>
</dbReference>
<dbReference type="PRINTS" id="PR00039">
    <property type="entry name" value="HTHLYSR"/>
</dbReference>
<dbReference type="InterPro" id="IPR005119">
    <property type="entry name" value="LysR_subst-bd"/>
</dbReference>
<feature type="domain" description="HTH lysR-type" evidence="5">
    <location>
        <begin position="1"/>
        <end position="58"/>
    </location>
</feature>
<dbReference type="Gene3D" id="3.40.190.290">
    <property type="match status" value="1"/>
</dbReference>
<dbReference type="GO" id="GO:0003677">
    <property type="term" value="F:DNA binding"/>
    <property type="evidence" value="ECO:0007669"/>
    <property type="project" value="UniProtKB-KW"/>
</dbReference>
<dbReference type="InterPro" id="IPR036390">
    <property type="entry name" value="WH_DNA-bd_sf"/>
</dbReference>
<evidence type="ECO:0000313" key="7">
    <source>
        <dbReference type="Proteomes" id="UP000005384"/>
    </source>
</evidence>
<dbReference type="SUPFAM" id="SSF53850">
    <property type="entry name" value="Periplasmic binding protein-like II"/>
    <property type="match status" value="1"/>
</dbReference>
<protein>
    <recommendedName>
        <fullName evidence="5">HTH lysR-type domain-containing protein</fullName>
    </recommendedName>
</protein>
<dbReference type="Pfam" id="PF00126">
    <property type="entry name" value="HTH_1"/>
    <property type="match status" value="1"/>
</dbReference>
<evidence type="ECO:0000256" key="1">
    <source>
        <dbReference type="ARBA" id="ARBA00009437"/>
    </source>
</evidence>
<dbReference type="PANTHER" id="PTHR30346">
    <property type="entry name" value="TRANSCRIPTIONAL DUAL REGULATOR HCAR-RELATED"/>
    <property type="match status" value="1"/>
</dbReference>
<dbReference type="PROSITE" id="PS50931">
    <property type="entry name" value="HTH_LYSR"/>
    <property type="match status" value="1"/>
</dbReference>
<evidence type="ECO:0000256" key="2">
    <source>
        <dbReference type="ARBA" id="ARBA00023015"/>
    </source>
</evidence>
<organism evidence="6 7">
    <name type="scientific">Hungatella hathewayi WAL-18680</name>
    <dbReference type="NCBI Taxonomy" id="742737"/>
    <lineage>
        <taxon>Bacteria</taxon>
        <taxon>Bacillati</taxon>
        <taxon>Bacillota</taxon>
        <taxon>Clostridia</taxon>
        <taxon>Lachnospirales</taxon>
        <taxon>Lachnospiraceae</taxon>
        <taxon>Hungatella</taxon>
    </lineage>
</organism>
<dbReference type="Gene3D" id="1.10.10.10">
    <property type="entry name" value="Winged helix-like DNA-binding domain superfamily/Winged helix DNA-binding domain"/>
    <property type="match status" value="1"/>
</dbReference>
<comment type="similarity">
    <text evidence="1">Belongs to the LysR transcriptional regulatory family.</text>
</comment>
<dbReference type="PATRIC" id="fig|742737.3.peg.1923"/>
<proteinExistence type="inferred from homology"/>
<evidence type="ECO:0000313" key="6">
    <source>
        <dbReference type="EMBL" id="EHI60120.1"/>
    </source>
</evidence>